<dbReference type="OrthoDB" id="14765at2"/>
<reference evidence="1 2" key="1">
    <citation type="submission" date="2018-07" db="EMBL/GenBank/DDBJ databases">
        <title>Genomic Encyclopedia of Type Strains, Phase III (KMG-III): the genomes of soil and plant-associated and newly described type strains.</title>
        <authorList>
            <person name="Whitman W."/>
        </authorList>
    </citation>
    <scope>NUCLEOTIDE SEQUENCE [LARGE SCALE GENOMIC DNA]</scope>
    <source>
        <strain evidence="1 2">CECT 8488</strain>
    </source>
</reference>
<gene>
    <name evidence="1" type="ORF">DFP90_11211</name>
</gene>
<dbReference type="InterPro" id="IPR027417">
    <property type="entry name" value="P-loop_NTPase"/>
</dbReference>
<sequence>MHQIEHRIDKLPFEKSVHEALYQDKWIPYRKGEECMYELWSLFHEGPSVRSQGLLIYGEPNSGKSMLVSKFRLDVRDQLREKSMDAKQCPVLLVETPGHRANPKSLFIEILKSMNAPIRTSHNADSLLAQIEILVGKYNVRILILDEIHNIMNAHTDERAAFLNSIRYLSNKLDLRIVAVGTHHARHMIQLDPQLASRIFPFNLSPWERADKEYAAFVLQLIMGCNLKVCDDNKKGRFISLVHERTEGLTGETKDLIVRAAKNSIRSGLDHIPAEVLTETEWMLPSERYGAC</sequence>
<dbReference type="Gene3D" id="3.40.50.300">
    <property type="entry name" value="P-loop containing nucleotide triphosphate hydrolases"/>
    <property type="match status" value="1"/>
</dbReference>
<comment type="caution">
    <text evidence="1">The sequence shown here is derived from an EMBL/GenBank/DDBJ whole genome shotgun (WGS) entry which is preliminary data.</text>
</comment>
<evidence type="ECO:0000313" key="1">
    <source>
        <dbReference type="EMBL" id="RED45020.1"/>
    </source>
</evidence>
<evidence type="ECO:0000313" key="2">
    <source>
        <dbReference type="Proteomes" id="UP000256845"/>
    </source>
</evidence>
<dbReference type="Proteomes" id="UP000256845">
    <property type="component" value="Unassembled WGS sequence"/>
</dbReference>
<dbReference type="EMBL" id="QRDW01000012">
    <property type="protein sequence ID" value="RED45020.1"/>
    <property type="molecule type" value="Genomic_DNA"/>
</dbReference>
<keyword evidence="2" id="KW-1185">Reference proteome</keyword>
<dbReference type="SUPFAM" id="SSF52540">
    <property type="entry name" value="P-loop containing nucleoside triphosphate hydrolases"/>
    <property type="match status" value="1"/>
</dbReference>
<dbReference type="Pfam" id="PF05621">
    <property type="entry name" value="TniB"/>
    <property type="match status" value="1"/>
</dbReference>
<protein>
    <submittedName>
        <fullName evidence="1">TniB protein</fullName>
    </submittedName>
</protein>
<name>A0A3D9H695_9PROT</name>
<dbReference type="AlphaFoldDB" id="A0A3D9H695"/>
<organism evidence="1 2">
    <name type="scientific">Aestuariispira insulae</name>
    <dbReference type="NCBI Taxonomy" id="1461337"/>
    <lineage>
        <taxon>Bacteria</taxon>
        <taxon>Pseudomonadati</taxon>
        <taxon>Pseudomonadota</taxon>
        <taxon>Alphaproteobacteria</taxon>
        <taxon>Rhodospirillales</taxon>
        <taxon>Kiloniellaceae</taxon>
        <taxon>Aestuariispira</taxon>
    </lineage>
</organism>
<proteinExistence type="predicted"/>
<dbReference type="InterPro" id="IPR008868">
    <property type="entry name" value="TniB"/>
</dbReference>
<dbReference type="RefSeq" id="WP_115938508.1">
    <property type="nucleotide sequence ID" value="NZ_QRDW01000012.1"/>
</dbReference>
<accession>A0A3D9H695</accession>